<reference evidence="1" key="1">
    <citation type="submission" date="2024-09" db="EMBL/GenBank/DDBJ databases">
        <title>Black Yeasts Isolated from many extreme environments.</title>
        <authorList>
            <person name="Coleine C."/>
            <person name="Stajich J.E."/>
            <person name="Selbmann L."/>
        </authorList>
    </citation>
    <scope>NUCLEOTIDE SEQUENCE</scope>
    <source>
        <strain evidence="1">CCFEE 5737</strain>
    </source>
</reference>
<comment type="caution">
    <text evidence="1">The sequence shown here is derived from an EMBL/GenBank/DDBJ whole genome shotgun (WGS) entry which is preliminary data.</text>
</comment>
<accession>A0ACC3DE00</accession>
<feature type="non-terminal residue" evidence="1">
    <location>
        <position position="187"/>
    </location>
</feature>
<keyword evidence="2" id="KW-1185">Reference proteome</keyword>
<protein>
    <submittedName>
        <fullName evidence="1">Uncharacterized protein</fullName>
    </submittedName>
</protein>
<name>A0ACC3DE00_9PEZI</name>
<proteinExistence type="predicted"/>
<evidence type="ECO:0000313" key="1">
    <source>
        <dbReference type="EMBL" id="KAK3065932.1"/>
    </source>
</evidence>
<dbReference type="EMBL" id="JAWDJW010006114">
    <property type="protein sequence ID" value="KAK3065932.1"/>
    <property type="molecule type" value="Genomic_DNA"/>
</dbReference>
<organism evidence="1 2">
    <name type="scientific">Coniosporium uncinatum</name>
    <dbReference type="NCBI Taxonomy" id="93489"/>
    <lineage>
        <taxon>Eukaryota</taxon>
        <taxon>Fungi</taxon>
        <taxon>Dikarya</taxon>
        <taxon>Ascomycota</taxon>
        <taxon>Pezizomycotina</taxon>
        <taxon>Dothideomycetes</taxon>
        <taxon>Dothideomycetes incertae sedis</taxon>
        <taxon>Coniosporium</taxon>
    </lineage>
</organism>
<gene>
    <name evidence="1" type="ORF">LTS18_002224</name>
</gene>
<dbReference type="Proteomes" id="UP001186974">
    <property type="component" value="Unassembled WGS sequence"/>
</dbReference>
<evidence type="ECO:0000313" key="2">
    <source>
        <dbReference type="Proteomes" id="UP001186974"/>
    </source>
</evidence>
<feature type="non-terminal residue" evidence="1">
    <location>
        <position position="1"/>
    </location>
</feature>
<sequence length="187" mass="19916">YTSGPPKVYSNGQDVYPAGYAPADAVDYTILNTTAWNWAIDASTLKFVDANAGKKTSAAPQLPDPIWTQGAPPTSVTVMGCQVRWDVFEGVPGWPVPLAERTCLGNVTKLRLVPYGSSKLRMAELPTIDLKRKHGGGGNGHGGHGNGNGNDGHGVWGQGGGWGDWRQWGWGDRHYDPSAQTKGKSGD</sequence>